<protein>
    <recommendedName>
        <fullName evidence="3">Transglycosylase SLT domain-containing protein</fullName>
    </recommendedName>
</protein>
<feature type="domain" description="Transglycosylase SLT" evidence="3">
    <location>
        <begin position="716"/>
        <end position="822"/>
    </location>
</feature>
<dbReference type="Pfam" id="PF01464">
    <property type="entry name" value="SLT"/>
    <property type="match status" value="1"/>
</dbReference>
<name>A0A7C2BGV4_THERO</name>
<dbReference type="InterPro" id="IPR023346">
    <property type="entry name" value="Lysozyme-like_dom_sf"/>
</dbReference>
<feature type="compositionally biased region" description="Polar residues" evidence="2">
    <location>
        <begin position="93"/>
        <end position="104"/>
    </location>
</feature>
<evidence type="ECO:0000256" key="1">
    <source>
        <dbReference type="ARBA" id="ARBA00007734"/>
    </source>
</evidence>
<dbReference type="Gene3D" id="1.25.40.10">
    <property type="entry name" value="Tetratricopeptide repeat domain"/>
    <property type="match status" value="3"/>
</dbReference>
<accession>A0A7C2BGV4</accession>
<proteinExistence type="inferred from homology"/>
<dbReference type="PANTHER" id="PTHR37423:SF5">
    <property type="entry name" value="SOLUBLE LYTIC MUREIN TRANSGLYCOSYLASE"/>
    <property type="match status" value="1"/>
</dbReference>
<feature type="region of interest" description="Disordered" evidence="2">
    <location>
        <begin position="78"/>
        <end position="104"/>
    </location>
</feature>
<dbReference type="Gene3D" id="1.10.530.10">
    <property type="match status" value="1"/>
</dbReference>
<dbReference type="InterPro" id="IPR011990">
    <property type="entry name" value="TPR-like_helical_dom_sf"/>
</dbReference>
<organism evidence="4">
    <name type="scientific">Thermomicrobium roseum</name>
    <dbReference type="NCBI Taxonomy" id="500"/>
    <lineage>
        <taxon>Bacteria</taxon>
        <taxon>Pseudomonadati</taxon>
        <taxon>Thermomicrobiota</taxon>
        <taxon>Thermomicrobia</taxon>
        <taxon>Thermomicrobiales</taxon>
        <taxon>Thermomicrobiaceae</taxon>
        <taxon>Thermomicrobium</taxon>
    </lineage>
</organism>
<dbReference type="AlphaFoldDB" id="A0A7C2BGV4"/>
<gene>
    <name evidence="4" type="ORF">ENP47_07610</name>
</gene>
<dbReference type="PANTHER" id="PTHR37423">
    <property type="entry name" value="SOLUBLE LYTIC MUREIN TRANSGLYCOSYLASE-RELATED"/>
    <property type="match status" value="1"/>
</dbReference>
<evidence type="ECO:0000256" key="2">
    <source>
        <dbReference type="SAM" id="MobiDB-lite"/>
    </source>
</evidence>
<comment type="similarity">
    <text evidence="1">Belongs to the transglycosylase Slt family.</text>
</comment>
<dbReference type="SUPFAM" id="SSF53955">
    <property type="entry name" value="Lysozyme-like"/>
    <property type="match status" value="1"/>
</dbReference>
<dbReference type="InterPro" id="IPR008258">
    <property type="entry name" value="Transglycosylase_SLT_dom_1"/>
</dbReference>
<sequence length="856" mass="91257">MDSGGRLASPAVRRGTFHYTRHGWSKSAEHYGSCPALGSPKDFRRNGAWRSMVDCCSRVRHTAAGTSEGNLIRARRGETPRSIPGDEGCQRYPHSSGSQYSAGGSVTGQGRGLLHGSLVLTVLLVAFTASWQAPVPAVVPGATPPGDQAAADIVRTPTAQALPVPTDPAMALEQARRLLASGSPAEAAQLLAGALGAPDPAQRLEARLLLARATLERGDAHVALELAAETAQRAADQRAAGMAAVIAARALASLGEREQASEQLRVAAHLLPELAPYLEYRTLDLLAGTGREAEAEQLVDQIVTTAPIRRLAVAALEWRKTRAEQRGDFPAVREAVTRLLELATIPSYRATLLVQRARAARELGDVPAAQTDLLMAIETAPESAAAAQALDELDALGAGSTVSAERRAAIAFATGRYANAIAAYSAILDGDPARADAWYQRAIARVRSGDLVTGVQELVAMGERYPQDARTPDALVTAGTLVEWNNEAGAEELYRRVLAQYPGSTAAREAQFRLGLLAYGRGDMEGAAALWEGLAAGGDARAGFWYGKALAGRGDLAGAQQAWQQVLQSEPQNFYGQRARELLRGELPVAKAPGQVSPLQPDARPLTTWLASLDATNETAAQRVQASGAARRALLLLDLGEREAAGWEVDVAADELHNDPIALAAFGWELLRRGEAAYAYRIGLRLATGAAVPQAVLAPLLAPVPYPESLLPVSMRFGVDPLLLAALIRQESAFEPTAVSPAGARGLTQVMPDTGATLAQELGLTRWTPDDLFHPATSIMLGAAELARRLEQFQGQLYLALASYNAGAGAVQQWLRERPTSDPDLFAERIPYRETYAYVQRVYAGYRAYQELYSLD</sequence>
<dbReference type="CDD" id="cd13401">
    <property type="entry name" value="Slt70-like"/>
    <property type="match status" value="1"/>
</dbReference>
<dbReference type="SUPFAM" id="SSF48452">
    <property type="entry name" value="TPR-like"/>
    <property type="match status" value="2"/>
</dbReference>
<evidence type="ECO:0000313" key="4">
    <source>
        <dbReference type="EMBL" id="HEF65448.1"/>
    </source>
</evidence>
<evidence type="ECO:0000259" key="3">
    <source>
        <dbReference type="Pfam" id="PF01464"/>
    </source>
</evidence>
<dbReference type="EMBL" id="DSJL01000011">
    <property type="protein sequence ID" value="HEF65448.1"/>
    <property type="molecule type" value="Genomic_DNA"/>
</dbReference>
<reference evidence="4" key="1">
    <citation type="journal article" date="2020" name="mSystems">
        <title>Genome- and Community-Level Interaction Insights into Carbon Utilization and Element Cycling Functions of Hydrothermarchaeota in Hydrothermal Sediment.</title>
        <authorList>
            <person name="Zhou Z."/>
            <person name="Liu Y."/>
            <person name="Xu W."/>
            <person name="Pan J."/>
            <person name="Luo Z.H."/>
            <person name="Li M."/>
        </authorList>
    </citation>
    <scope>NUCLEOTIDE SEQUENCE [LARGE SCALE GENOMIC DNA]</scope>
    <source>
        <strain evidence="4">SpSt-222</strain>
    </source>
</reference>
<comment type="caution">
    <text evidence="4">The sequence shown here is derived from an EMBL/GenBank/DDBJ whole genome shotgun (WGS) entry which is preliminary data.</text>
</comment>